<proteinExistence type="inferred from homology"/>
<dbReference type="OrthoDB" id="8678477at2"/>
<dbReference type="PANTHER" id="PTHR42928:SF5">
    <property type="entry name" value="BLR1237 PROTEIN"/>
    <property type="match status" value="1"/>
</dbReference>
<name>A0A3P4B1G6_9BURK</name>
<dbReference type="AlphaFoldDB" id="A0A3P4B1G6"/>
<dbReference type="PIRSF" id="PIRSF017082">
    <property type="entry name" value="YflP"/>
    <property type="match status" value="1"/>
</dbReference>
<dbReference type="Gene3D" id="3.40.190.150">
    <property type="entry name" value="Bordetella uptake gene, domain 1"/>
    <property type="match status" value="1"/>
</dbReference>
<dbReference type="Pfam" id="PF03401">
    <property type="entry name" value="TctC"/>
    <property type="match status" value="1"/>
</dbReference>
<dbReference type="RefSeq" id="WP_124079641.1">
    <property type="nucleotide sequence ID" value="NZ_UWPJ01000017.1"/>
</dbReference>
<keyword evidence="2" id="KW-0675">Receptor</keyword>
<protein>
    <submittedName>
        <fullName evidence="2">Tripartite tricarboxylate transporter family receptor</fullName>
    </submittedName>
</protein>
<dbReference type="SUPFAM" id="SSF53850">
    <property type="entry name" value="Periplasmic binding protein-like II"/>
    <property type="match status" value="1"/>
</dbReference>
<comment type="similarity">
    <text evidence="1">Belongs to the UPF0065 (bug) family.</text>
</comment>
<dbReference type="EMBL" id="UWPJ01000017">
    <property type="protein sequence ID" value="VCU70137.1"/>
    <property type="molecule type" value="Genomic_DNA"/>
</dbReference>
<accession>A0A3P4B1G6</accession>
<dbReference type="Proteomes" id="UP000277294">
    <property type="component" value="Unassembled WGS sequence"/>
</dbReference>
<reference evidence="2 3" key="1">
    <citation type="submission" date="2018-10" db="EMBL/GenBank/DDBJ databases">
        <authorList>
            <person name="Criscuolo A."/>
        </authorList>
    </citation>
    <scope>NUCLEOTIDE SEQUENCE [LARGE SCALE GENOMIC DNA]</scope>
    <source>
        <strain evidence="2">DnA1</strain>
    </source>
</reference>
<dbReference type="PANTHER" id="PTHR42928">
    <property type="entry name" value="TRICARBOXYLATE-BINDING PROTEIN"/>
    <property type="match status" value="1"/>
</dbReference>
<sequence length="354" mass="37668">MHHALFTSTHDTGITLECRPKETAVTFPPLRIGRIPHVLLAAALTATCSLPAAAQQNYPQRPIRMYLPYGPGGVGDLTARIVTQKVSEILGQQIVIDNKPSAGGVQSFQAGLQAAADGYTLVQGGNGTAITQTLVKDLPYNIVDDFTQVAVMSKFNLILTVKPDSRFHNLKELIAYAKANPGKLSLGTTNVGSSQHLGAELFKSVADIKAETIPYKTSAALLTGVRSGDIDVGFDFVPPMLSSIKSGAIRALAIAADGRNANLPDVPTTAESGLDGYVVASWNGVSIRQGTPRPIIEKLNKAFVEAVNSPEVGQKLREMNSEPYALSADESRALMKADIAKWKAVIEKANVPIN</sequence>
<keyword evidence="3" id="KW-1185">Reference proteome</keyword>
<gene>
    <name evidence="2" type="ORF">PIGHUM_02204</name>
</gene>
<dbReference type="InterPro" id="IPR042100">
    <property type="entry name" value="Bug_dom1"/>
</dbReference>
<dbReference type="Gene3D" id="3.40.190.10">
    <property type="entry name" value="Periplasmic binding protein-like II"/>
    <property type="match status" value="1"/>
</dbReference>
<dbReference type="InterPro" id="IPR005064">
    <property type="entry name" value="BUG"/>
</dbReference>
<organism evidence="2 3">
    <name type="scientific">Pigmentiphaga humi</name>
    <dbReference type="NCBI Taxonomy" id="2478468"/>
    <lineage>
        <taxon>Bacteria</taxon>
        <taxon>Pseudomonadati</taxon>
        <taxon>Pseudomonadota</taxon>
        <taxon>Betaproteobacteria</taxon>
        <taxon>Burkholderiales</taxon>
        <taxon>Alcaligenaceae</taxon>
        <taxon>Pigmentiphaga</taxon>
    </lineage>
</organism>
<dbReference type="CDD" id="cd07012">
    <property type="entry name" value="PBP2_Bug_TTT"/>
    <property type="match status" value="1"/>
</dbReference>
<evidence type="ECO:0000313" key="3">
    <source>
        <dbReference type="Proteomes" id="UP000277294"/>
    </source>
</evidence>
<evidence type="ECO:0000256" key="1">
    <source>
        <dbReference type="ARBA" id="ARBA00006987"/>
    </source>
</evidence>
<evidence type="ECO:0000313" key="2">
    <source>
        <dbReference type="EMBL" id="VCU70137.1"/>
    </source>
</evidence>